<evidence type="ECO:0000313" key="1">
    <source>
        <dbReference type="EMBL" id="PON42046.1"/>
    </source>
</evidence>
<dbReference type="AlphaFoldDB" id="A0A2P5AZY5"/>
<protein>
    <submittedName>
        <fullName evidence="1">Uncharacterized protein</fullName>
    </submittedName>
</protein>
<evidence type="ECO:0000313" key="2">
    <source>
        <dbReference type="Proteomes" id="UP000237000"/>
    </source>
</evidence>
<name>A0A2P5AZY5_TREOI</name>
<gene>
    <name evidence="1" type="ORF">TorRG33x02_336640</name>
</gene>
<dbReference type="EMBL" id="JXTC01000645">
    <property type="protein sequence ID" value="PON42046.1"/>
    <property type="molecule type" value="Genomic_DNA"/>
</dbReference>
<organism evidence="1 2">
    <name type="scientific">Trema orientale</name>
    <name type="common">Charcoal tree</name>
    <name type="synonym">Celtis orientalis</name>
    <dbReference type="NCBI Taxonomy" id="63057"/>
    <lineage>
        <taxon>Eukaryota</taxon>
        <taxon>Viridiplantae</taxon>
        <taxon>Streptophyta</taxon>
        <taxon>Embryophyta</taxon>
        <taxon>Tracheophyta</taxon>
        <taxon>Spermatophyta</taxon>
        <taxon>Magnoliopsida</taxon>
        <taxon>eudicotyledons</taxon>
        <taxon>Gunneridae</taxon>
        <taxon>Pentapetalae</taxon>
        <taxon>rosids</taxon>
        <taxon>fabids</taxon>
        <taxon>Rosales</taxon>
        <taxon>Cannabaceae</taxon>
        <taxon>Trema</taxon>
    </lineage>
</organism>
<sequence length="88" mass="9964">MALMIFMPPNLSDRLLIMHISIDPSETDTEIESYYIINVGVVEAGDTHIFQVSLQNVDQRDKRKILPRPTPIRGAIIEVDIGYLVGRI</sequence>
<reference evidence="2" key="1">
    <citation type="submission" date="2016-06" db="EMBL/GenBank/DDBJ databases">
        <title>Parallel loss of symbiosis genes in relatives of nitrogen-fixing non-legume Parasponia.</title>
        <authorList>
            <person name="Van Velzen R."/>
            <person name="Holmer R."/>
            <person name="Bu F."/>
            <person name="Rutten L."/>
            <person name="Van Zeijl A."/>
            <person name="Liu W."/>
            <person name="Santuari L."/>
            <person name="Cao Q."/>
            <person name="Sharma T."/>
            <person name="Shen D."/>
            <person name="Roswanjaya Y."/>
            <person name="Wardhani T."/>
            <person name="Kalhor M.S."/>
            <person name="Jansen J."/>
            <person name="Van den Hoogen J."/>
            <person name="Gungor B."/>
            <person name="Hartog M."/>
            <person name="Hontelez J."/>
            <person name="Verver J."/>
            <person name="Yang W.-C."/>
            <person name="Schijlen E."/>
            <person name="Repin R."/>
            <person name="Schilthuizen M."/>
            <person name="Schranz E."/>
            <person name="Heidstra R."/>
            <person name="Miyata K."/>
            <person name="Fedorova E."/>
            <person name="Kohlen W."/>
            <person name="Bisseling T."/>
            <person name="Smit S."/>
            <person name="Geurts R."/>
        </authorList>
    </citation>
    <scope>NUCLEOTIDE SEQUENCE [LARGE SCALE GENOMIC DNA]</scope>
    <source>
        <strain evidence="2">cv. RG33-2</strain>
    </source>
</reference>
<keyword evidence="2" id="KW-1185">Reference proteome</keyword>
<dbReference type="Proteomes" id="UP000237000">
    <property type="component" value="Unassembled WGS sequence"/>
</dbReference>
<proteinExistence type="predicted"/>
<dbReference type="InParanoid" id="A0A2P5AZY5"/>
<accession>A0A2P5AZY5</accession>
<comment type="caution">
    <text evidence="1">The sequence shown here is derived from an EMBL/GenBank/DDBJ whole genome shotgun (WGS) entry which is preliminary data.</text>
</comment>